<gene>
    <name evidence="2" type="ORF">ACH46_15510</name>
</gene>
<reference evidence="3" key="1">
    <citation type="submission" date="2015-06" db="EMBL/GenBank/DDBJ databases">
        <title>Complete genome sequence and metabolic analysis of phthalate degradation pathway in Gordonia sp. QH-11.</title>
        <authorList>
            <person name="Jin D."/>
            <person name="Kong X."/>
            <person name="Bai Z."/>
        </authorList>
    </citation>
    <scope>NUCLEOTIDE SEQUENCE [LARGE SCALE GENOMIC DNA]</scope>
    <source>
        <strain evidence="3">QH-11</strain>
    </source>
</reference>
<evidence type="ECO:0000259" key="1">
    <source>
        <dbReference type="Pfam" id="PF13338"/>
    </source>
</evidence>
<dbReference type="PATRIC" id="fig|1136941.3.peg.3166"/>
<evidence type="ECO:0000313" key="2">
    <source>
        <dbReference type="EMBL" id="ALG85630.1"/>
    </source>
</evidence>
<organism evidence="2 3">
    <name type="scientific">Gordonia phthalatica</name>
    <dbReference type="NCBI Taxonomy" id="1136941"/>
    <lineage>
        <taxon>Bacteria</taxon>
        <taxon>Bacillati</taxon>
        <taxon>Actinomycetota</taxon>
        <taxon>Actinomycetes</taxon>
        <taxon>Mycobacteriales</taxon>
        <taxon>Gordoniaceae</taxon>
        <taxon>Gordonia</taxon>
    </lineage>
</organism>
<dbReference type="KEGG" id="goq:ACH46_15510"/>
<keyword evidence="3" id="KW-1185">Reference proteome</keyword>
<name>A0A0N9MSY6_9ACTN</name>
<dbReference type="STRING" id="1136941.ACH46_15510"/>
<sequence>MGTSGENSIAMARLIGLLREQEGAVSRQQVLACGLDSGFIRRRLRRGEWVTVHSGVYITHNGPMTWLQRAWCAILSAEPAALWDESALLVASGRADRLGGTDPIHVAVASGRRMVPKSGVVFHHRLDLAADALPNARPPRLRVEEAVLDVAARATTELAAIAVLADPVQARLTTAERLLAHLERRTRIRRRTLLHDILLDVARGSCSVLEHRFLTQVERAHGLPAPDRQAPTQTARPGFRDLHYPELGLIVELDGRLFDDDALSRFHDMERDLDAAVHLDDRTIRLCWGQAVVRSCSTADRLGVIMNRHGWAGRATPCSSPDCAVR</sequence>
<dbReference type="AlphaFoldDB" id="A0A0N9MSY6"/>
<feature type="domain" description="AbiEi antitoxin N-terminal" evidence="1">
    <location>
        <begin position="17"/>
        <end position="57"/>
    </location>
</feature>
<dbReference type="EMBL" id="CP011853">
    <property type="protein sequence ID" value="ALG85630.1"/>
    <property type="molecule type" value="Genomic_DNA"/>
</dbReference>
<dbReference type="InterPro" id="IPR025159">
    <property type="entry name" value="AbiEi_N"/>
</dbReference>
<protein>
    <recommendedName>
        <fullName evidence="1">AbiEi antitoxin N-terminal domain-containing protein</fullName>
    </recommendedName>
</protein>
<dbReference type="OrthoDB" id="5146042at2"/>
<dbReference type="RefSeq" id="WP_062393713.1">
    <property type="nucleotide sequence ID" value="NZ_CP011853.1"/>
</dbReference>
<proteinExistence type="predicted"/>
<reference evidence="2 3" key="2">
    <citation type="journal article" date="2017" name="Int. J. Syst. Evol. Microbiol.">
        <title>Gordonia phthalatica sp. nov., a di-n-butyl phthalate-degrading bacterium isolated from activated sludge.</title>
        <authorList>
            <person name="Jin D."/>
            <person name="Kong X."/>
            <person name="Jia M."/>
            <person name="Yu X."/>
            <person name="Wang X."/>
            <person name="Zhuang X."/>
            <person name="Deng Y."/>
            <person name="Bai Z."/>
        </authorList>
    </citation>
    <scope>NUCLEOTIDE SEQUENCE [LARGE SCALE GENOMIC DNA]</scope>
    <source>
        <strain evidence="2 3">QH-11</strain>
    </source>
</reference>
<accession>A0A0N9MSY6</accession>
<dbReference type="Pfam" id="PF13338">
    <property type="entry name" value="AbiEi_4"/>
    <property type="match status" value="1"/>
</dbReference>
<evidence type="ECO:0000313" key="3">
    <source>
        <dbReference type="Proteomes" id="UP000063789"/>
    </source>
</evidence>
<dbReference type="Proteomes" id="UP000063789">
    <property type="component" value="Chromosome"/>
</dbReference>